<evidence type="ECO:0000259" key="13">
    <source>
        <dbReference type="PROSITE" id="PS51192"/>
    </source>
</evidence>
<evidence type="ECO:0000256" key="10">
    <source>
        <dbReference type="ARBA" id="ARBA00067932"/>
    </source>
</evidence>
<organism evidence="16 17">
    <name type="scientific">Fervidicella metallireducens AeB</name>
    <dbReference type="NCBI Taxonomy" id="1403537"/>
    <lineage>
        <taxon>Bacteria</taxon>
        <taxon>Bacillati</taxon>
        <taxon>Bacillota</taxon>
        <taxon>Clostridia</taxon>
        <taxon>Eubacteriales</taxon>
        <taxon>Clostridiaceae</taxon>
        <taxon>Fervidicella</taxon>
    </lineage>
</organism>
<keyword evidence="5 12" id="KW-0347">Helicase</keyword>
<evidence type="ECO:0000256" key="6">
    <source>
        <dbReference type="ARBA" id="ARBA00022840"/>
    </source>
</evidence>
<dbReference type="Pfam" id="PF00270">
    <property type="entry name" value="DEAD"/>
    <property type="match status" value="1"/>
</dbReference>
<dbReference type="PROSITE" id="PS51192">
    <property type="entry name" value="HELICASE_ATP_BIND_1"/>
    <property type="match status" value="1"/>
</dbReference>
<evidence type="ECO:0000256" key="2">
    <source>
        <dbReference type="ARBA" id="ARBA00022490"/>
    </source>
</evidence>
<dbReference type="PROSITE" id="PS51194">
    <property type="entry name" value="HELICASE_CTER"/>
    <property type="match status" value="1"/>
</dbReference>
<dbReference type="Proteomes" id="UP000019681">
    <property type="component" value="Unassembled WGS sequence"/>
</dbReference>
<dbReference type="InterPro" id="IPR027417">
    <property type="entry name" value="P-loop_NTPase"/>
</dbReference>
<dbReference type="InterPro" id="IPR005580">
    <property type="entry name" value="DbpA/CsdA_RNA-bd_dom"/>
</dbReference>
<dbReference type="GO" id="GO:0005829">
    <property type="term" value="C:cytosol"/>
    <property type="evidence" value="ECO:0007669"/>
    <property type="project" value="TreeGrafter"/>
</dbReference>
<dbReference type="Pfam" id="PF03880">
    <property type="entry name" value="DbpA"/>
    <property type="match status" value="1"/>
</dbReference>
<evidence type="ECO:0000259" key="14">
    <source>
        <dbReference type="PROSITE" id="PS51194"/>
    </source>
</evidence>
<dbReference type="CDD" id="cd00268">
    <property type="entry name" value="DEADc"/>
    <property type="match status" value="1"/>
</dbReference>
<feature type="domain" description="Helicase C-terminal" evidence="14">
    <location>
        <begin position="213"/>
        <end position="375"/>
    </location>
</feature>
<feature type="short sequence motif" description="Q motif" evidence="11">
    <location>
        <begin position="2"/>
        <end position="30"/>
    </location>
</feature>
<dbReference type="Pfam" id="PF25399">
    <property type="entry name" value="DeaD_dimer"/>
    <property type="match status" value="1"/>
</dbReference>
<dbReference type="SMART" id="SM00487">
    <property type="entry name" value="DEXDc"/>
    <property type="match status" value="1"/>
</dbReference>
<proteinExistence type="inferred from homology"/>
<keyword evidence="3 12" id="KW-0547">Nucleotide-binding</keyword>
<comment type="similarity">
    <text evidence="8 12">Belongs to the DEAD box helicase family.</text>
</comment>
<dbReference type="Gene3D" id="3.30.70.330">
    <property type="match status" value="1"/>
</dbReference>
<sequence>MKTFKELGVSENILKAIEEMGYEEPTRIQEEVVSIILEGHDVIAQAQTGTGKTAAFGMPLVDMIDEKGGLQGLILLPTRELAIQVAGEIRKLSKFKKLKEVPVYGGQPIDRQIRALKQGVQIVVGTPGRIIDHINRKTLNLNDIKFVVLDEADEMLDMGFIEDIEKILDTISNRQQTLLFSATMPEEIKNLANKFMNNPIHISVMPKEITATTVDQYYINVSEKNKLDALTRVLDAQDIQNGIIFCRTKKSVDELVESLQSLGYVVEGIHGDYNQNHRINAINKFKDGTIDFLVATDVAARGLDIENVSHVFNYHIPENPEAYVHRIGRTGRAGRSGVAITLVSAREFRLLKDVEKYTKSKIKLMEIPKARDVYEYKVSKLKKLILDTVNEGKLGEYSLIVEQLEEENNLMDICAAALKLVFEKENKISIDELQKVDEKHLGEEQIRLFINFGKKDGINKKDIVTILSQIKGVTGKDINGIDILEKFSFANVTPEAARKIVSGKVKLTFKGKRMSVEIAKNKK</sequence>
<evidence type="ECO:0000256" key="9">
    <source>
        <dbReference type="ARBA" id="ARBA00047984"/>
    </source>
</evidence>
<gene>
    <name evidence="16" type="ORF">Q428_03560</name>
</gene>
<keyword evidence="6 12" id="KW-0067">ATP-binding</keyword>
<keyword evidence="7" id="KW-0346">Stress response</keyword>
<dbReference type="GO" id="GO:0003723">
    <property type="term" value="F:RNA binding"/>
    <property type="evidence" value="ECO:0007669"/>
    <property type="project" value="UniProtKB-ARBA"/>
</dbReference>
<feature type="domain" description="Helicase ATP-binding" evidence="13">
    <location>
        <begin position="33"/>
        <end position="202"/>
    </location>
</feature>
<dbReference type="PANTHER" id="PTHR47959">
    <property type="entry name" value="ATP-DEPENDENT RNA HELICASE RHLE-RELATED"/>
    <property type="match status" value="1"/>
</dbReference>
<dbReference type="PROSITE" id="PS51195">
    <property type="entry name" value="Q_MOTIF"/>
    <property type="match status" value="1"/>
</dbReference>
<dbReference type="GO" id="GO:0005524">
    <property type="term" value="F:ATP binding"/>
    <property type="evidence" value="ECO:0007669"/>
    <property type="project" value="UniProtKB-KW"/>
</dbReference>
<dbReference type="InterPro" id="IPR000629">
    <property type="entry name" value="RNA-helicase_DEAD-box_CS"/>
</dbReference>
<dbReference type="RefSeq" id="WP_035378220.1">
    <property type="nucleotide sequence ID" value="NZ_AZQP01000007.1"/>
</dbReference>
<dbReference type="EC" id="3.6.4.13" evidence="1"/>
<comment type="caution">
    <text evidence="16">The sequence shown here is derived from an EMBL/GenBank/DDBJ whole genome shotgun (WGS) entry which is preliminary data.</text>
</comment>
<evidence type="ECO:0000256" key="12">
    <source>
        <dbReference type="RuleBase" id="RU000492"/>
    </source>
</evidence>
<dbReference type="InterPro" id="IPR044742">
    <property type="entry name" value="DEAD/DEAH_RhlB"/>
</dbReference>
<dbReference type="Gene3D" id="3.40.50.300">
    <property type="entry name" value="P-loop containing nucleotide triphosphate hydrolases"/>
    <property type="match status" value="2"/>
</dbReference>
<dbReference type="Pfam" id="PF00271">
    <property type="entry name" value="Helicase_C"/>
    <property type="match status" value="1"/>
</dbReference>
<evidence type="ECO:0000256" key="11">
    <source>
        <dbReference type="PROSITE-ProRule" id="PRU00552"/>
    </source>
</evidence>
<dbReference type="STRING" id="1403537.Q428_03560"/>
<evidence type="ECO:0000313" key="17">
    <source>
        <dbReference type="Proteomes" id="UP000019681"/>
    </source>
</evidence>
<dbReference type="CDD" id="cd12252">
    <property type="entry name" value="RRM_DbpA"/>
    <property type="match status" value="1"/>
</dbReference>
<comment type="catalytic activity">
    <reaction evidence="9">
        <text>ATP + H2O = ADP + phosphate + H(+)</text>
        <dbReference type="Rhea" id="RHEA:13065"/>
        <dbReference type="ChEBI" id="CHEBI:15377"/>
        <dbReference type="ChEBI" id="CHEBI:15378"/>
        <dbReference type="ChEBI" id="CHEBI:30616"/>
        <dbReference type="ChEBI" id="CHEBI:43474"/>
        <dbReference type="ChEBI" id="CHEBI:456216"/>
        <dbReference type="EC" id="3.6.4.13"/>
    </reaction>
</comment>
<reference evidence="16 17" key="1">
    <citation type="journal article" date="2014" name="Genome Announc.">
        <title>Draft Genome Sequence of Fervidicella metallireducens Strain AeBT, an Iron-Reducing Thermoanaerobe from the Great Artesian Basin.</title>
        <authorList>
            <person name="Patel B.K."/>
        </authorList>
    </citation>
    <scope>NUCLEOTIDE SEQUENCE [LARGE SCALE GENOMIC DNA]</scope>
    <source>
        <strain evidence="16 17">AeB</strain>
    </source>
</reference>
<dbReference type="PANTHER" id="PTHR47959:SF13">
    <property type="entry name" value="ATP-DEPENDENT RNA HELICASE RHLE"/>
    <property type="match status" value="1"/>
</dbReference>
<dbReference type="SUPFAM" id="SSF52540">
    <property type="entry name" value="P-loop containing nucleoside triphosphate hydrolases"/>
    <property type="match status" value="1"/>
</dbReference>
<evidence type="ECO:0000256" key="3">
    <source>
        <dbReference type="ARBA" id="ARBA00022741"/>
    </source>
</evidence>
<dbReference type="PROSITE" id="PS00039">
    <property type="entry name" value="DEAD_ATP_HELICASE"/>
    <property type="match status" value="1"/>
</dbReference>
<accession>A0A017RZ30</accession>
<dbReference type="InterPro" id="IPR001650">
    <property type="entry name" value="Helicase_C-like"/>
</dbReference>
<dbReference type="InterPro" id="IPR014014">
    <property type="entry name" value="RNA_helicase_DEAD_Q_motif"/>
</dbReference>
<evidence type="ECO:0000256" key="7">
    <source>
        <dbReference type="ARBA" id="ARBA00023016"/>
    </source>
</evidence>
<dbReference type="CDD" id="cd18787">
    <property type="entry name" value="SF2_C_DEAD"/>
    <property type="match status" value="1"/>
</dbReference>
<evidence type="ECO:0000256" key="5">
    <source>
        <dbReference type="ARBA" id="ARBA00022806"/>
    </source>
</evidence>
<keyword evidence="2" id="KW-0963">Cytoplasm</keyword>
<dbReference type="FunFam" id="3.40.50.300:FF:000108">
    <property type="entry name" value="ATP-dependent RNA helicase RhlE"/>
    <property type="match status" value="1"/>
</dbReference>
<dbReference type="InterPro" id="IPR011545">
    <property type="entry name" value="DEAD/DEAH_box_helicase_dom"/>
</dbReference>
<dbReference type="InterPro" id="IPR057325">
    <property type="entry name" value="DeaD_dimer"/>
</dbReference>
<evidence type="ECO:0000259" key="15">
    <source>
        <dbReference type="PROSITE" id="PS51195"/>
    </source>
</evidence>
<dbReference type="GO" id="GO:0003724">
    <property type="term" value="F:RNA helicase activity"/>
    <property type="evidence" value="ECO:0007669"/>
    <property type="project" value="UniProtKB-EC"/>
</dbReference>
<dbReference type="InterPro" id="IPR012677">
    <property type="entry name" value="Nucleotide-bd_a/b_plait_sf"/>
</dbReference>
<feature type="domain" description="DEAD-box RNA helicase Q" evidence="15">
    <location>
        <begin position="2"/>
        <end position="30"/>
    </location>
</feature>
<dbReference type="GO" id="GO:0016787">
    <property type="term" value="F:hydrolase activity"/>
    <property type="evidence" value="ECO:0007669"/>
    <property type="project" value="UniProtKB-KW"/>
</dbReference>
<dbReference type="InterPro" id="IPR050079">
    <property type="entry name" value="DEAD_box_RNA_helicase"/>
</dbReference>
<evidence type="ECO:0000256" key="4">
    <source>
        <dbReference type="ARBA" id="ARBA00022801"/>
    </source>
</evidence>
<dbReference type="InterPro" id="IPR014001">
    <property type="entry name" value="Helicase_ATP-bd"/>
</dbReference>
<keyword evidence="17" id="KW-1185">Reference proteome</keyword>
<keyword evidence="4 12" id="KW-0378">Hydrolase</keyword>
<dbReference type="EMBL" id="AZQP01000007">
    <property type="protein sequence ID" value="EYE89190.1"/>
    <property type="molecule type" value="Genomic_DNA"/>
</dbReference>
<dbReference type="OrthoDB" id="9805696at2"/>
<dbReference type="SMART" id="SM00490">
    <property type="entry name" value="HELICc"/>
    <property type="match status" value="1"/>
</dbReference>
<dbReference type="AlphaFoldDB" id="A0A017RZ30"/>
<evidence type="ECO:0000256" key="1">
    <source>
        <dbReference type="ARBA" id="ARBA00012552"/>
    </source>
</evidence>
<evidence type="ECO:0000256" key="8">
    <source>
        <dbReference type="ARBA" id="ARBA00038437"/>
    </source>
</evidence>
<protein>
    <recommendedName>
        <fullName evidence="10">ATP-dependent RNA helicase CshA</fullName>
        <ecNumber evidence="1">3.6.4.13</ecNumber>
    </recommendedName>
</protein>
<evidence type="ECO:0000313" key="16">
    <source>
        <dbReference type="EMBL" id="EYE89190.1"/>
    </source>
</evidence>
<name>A0A017RZ30_9CLOT</name>